<reference evidence="1" key="2">
    <citation type="submission" date="2015-06" db="UniProtKB">
        <authorList>
            <consortium name="EnsemblPlants"/>
        </authorList>
    </citation>
    <scope>IDENTIFICATION</scope>
    <source>
        <strain evidence="1">DM1-3 516 R44</strain>
    </source>
</reference>
<protein>
    <submittedName>
        <fullName evidence="1">Integrase core domain containing protein</fullName>
    </submittedName>
</protein>
<dbReference type="Proteomes" id="UP000011115">
    <property type="component" value="Unassembled WGS sequence"/>
</dbReference>
<reference evidence="2" key="1">
    <citation type="journal article" date="2011" name="Nature">
        <title>Genome sequence and analysis of the tuber crop potato.</title>
        <authorList>
            <consortium name="The Potato Genome Sequencing Consortium"/>
        </authorList>
    </citation>
    <scope>NUCLEOTIDE SEQUENCE [LARGE SCALE GENOMIC DNA]</scope>
    <source>
        <strain evidence="2">cv. DM1-3 516 R44</strain>
    </source>
</reference>
<dbReference type="Gene3D" id="3.10.10.10">
    <property type="entry name" value="HIV Type 1 Reverse Transcriptase, subunit A, domain 1"/>
    <property type="match status" value="1"/>
</dbReference>
<dbReference type="InParanoid" id="M1DEH6"/>
<accession>M1DEH6</accession>
<dbReference type="OMA" id="DPTHTIG"/>
<keyword evidence="2" id="KW-1185">Reference proteome</keyword>
<dbReference type="AlphaFoldDB" id="M1DEH6"/>
<dbReference type="PaxDb" id="4113-PGSC0003DMT400087758"/>
<evidence type="ECO:0000313" key="1">
    <source>
        <dbReference type="EnsemblPlants" id="PGSC0003DMT400087758"/>
    </source>
</evidence>
<proteinExistence type="predicted"/>
<organism evidence="1 2">
    <name type="scientific">Solanum tuberosum</name>
    <name type="common">Potato</name>
    <dbReference type="NCBI Taxonomy" id="4113"/>
    <lineage>
        <taxon>Eukaryota</taxon>
        <taxon>Viridiplantae</taxon>
        <taxon>Streptophyta</taxon>
        <taxon>Embryophyta</taxon>
        <taxon>Tracheophyta</taxon>
        <taxon>Spermatophyta</taxon>
        <taxon>Magnoliopsida</taxon>
        <taxon>eudicotyledons</taxon>
        <taxon>Gunneridae</taxon>
        <taxon>Pentapetalae</taxon>
        <taxon>asterids</taxon>
        <taxon>lamiids</taxon>
        <taxon>Solanales</taxon>
        <taxon>Solanaceae</taxon>
        <taxon>Solanoideae</taxon>
        <taxon>Solaneae</taxon>
        <taxon>Solanum</taxon>
    </lineage>
</organism>
<evidence type="ECO:0000313" key="2">
    <source>
        <dbReference type="Proteomes" id="UP000011115"/>
    </source>
</evidence>
<sequence length="552" mass="62460">FTAFIRGVPNHRIDDESLMEYFYRGQDDNNKAVLDTTAGGSYGKCTNTYIAEKLEKISRNNKAWSTRRSDTGRNTFIIHATNNHSADEIYEEMAEMRTKLGLVLKHVSGGTEKGVFDQTPKDPTHTIGAKVKKTKVETMAITIERVNMSGMGTSIATTTTTETTMATKMIELDLMFPLKIRDLEMRNDLPGIGQKVDAHAVSIKHLEQQMTQLSTTVNPCQLGTLPSNTIQNEKNDGHCMVVTTRGGKQTIDPPMPSVVDVEIRKEDEVVEVREETENATEKEAKISQKVVPIPRPPPPFPQRLVKKTEDGKYRRFITMLKQLSINVLLIEAFEQMPGYAKFMKDMVTKKRSMKKSGELQTVSAITYSVESETDVQIEERLGVEALEEVMMNFDSDCIEEYLHLVAALDRCEYRSKPKNYELNMKNRESPPARPSFVEAPKLELKALPPHLRYLFVGKDNTLPIIIVADLNVRRVECLVTVLKRFKRASGWTIADIIGIPPGIFSHKIQLMTDHKPSIEHQRRLNPPMQEVVKKEIIKWLDVGVIYPIADSS</sequence>
<dbReference type="InterPro" id="IPR043502">
    <property type="entry name" value="DNA/RNA_pol_sf"/>
</dbReference>
<dbReference type="EnsemblPlants" id="PGSC0003DMT400087758">
    <property type="protein sequence ID" value="PGSC0003DMT400087758"/>
    <property type="gene ID" value="PGSC0003DMG400037329"/>
</dbReference>
<dbReference type="SUPFAM" id="SSF56672">
    <property type="entry name" value="DNA/RNA polymerases"/>
    <property type="match status" value="1"/>
</dbReference>
<name>M1DEH6_SOLTU</name>
<dbReference type="eggNOG" id="KOG0017">
    <property type="taxonomic scope" value="Eukaryota"/>
</dbReference>
<dbReference type="Gramene" id="PGSC0003DMT400087758">
    <property type="protein sequence ID" value="PGSC0003DMT400087758"/>
    <property type="gene ID" value="PGSC0003DMG400037329"/>
</dbReference>
<dbReference type="HOGENOM" id="CLU_494004_0_0_1"/>